<dbReference type="SUPFAM" id="SSF53146">
    <property type="entry name" value="Nitrogenase accessory factor-like"/>
    <property type="match status" value="1"/>
</dbReference>
<evidence type="ECO:0000256" key="6">
    <source>
        <dbReference type="ARBA" id="ARBA00022723"/>
    </source>
</evidence>
<evidence type="ECO:0000256" key="11">
    <source>
        <dbReference type="SAM" id="MobiDB-lite"/>
    </source>
</evidence>
<keyword evidence="8" id="KW-0411">Iron-sulfur</keyword>
<dbReference type="PANTHER" id="PTHR43787">
    <property type="entry name" value="FEMO COFACTOR BIOSYNTHESIS PROTEIN NIFB-RELATED"/>
    <property type="match status" value="1"/>
</dbReference>
<dbReference type="AlphaFoldDB" id="A0A239B4K8"/>
<comment type="pathway">
    <text evidence="2">Cofactor biosynthesis; Fe-Mo cofactor biosynthesis.</text>
</comment>
<dbReference type="Proteomes" id="UP000198324">
    <property type="component" value="Unassembled WGS sequence"/>
</dbReference>
<dbReference type="GO" id="GO:0016829">
    <property type="term" value="F:lyase activity"/>
    <property type="evidence" value="ECO:0007669"/>
    <property type="project" value="UniProtKB-KW"/>
</dbReference>
<dbReference type="InterPro" id="IPR003731">
    <property type="entry name" value="Di-Nase_FeMo-co_biosynth"/>
</dbReference>
<evidence type="ECO:0000256" key="1">
    <source>
        <dbReference type="ARBA" id="ARBA00001966"/>
    </source>
</evidence>
<feature type="region of interest" description="Disordered" evidence="11">
    <location>
        <begin position="237"/>
        <end position="258"/>
    </location>
</feature>
<dbReference type="UniPathway" id="UPA00782"/>
<reference evidence="14 15" key="1">
    <citation type="submission" date="2017-06" db="EMBL/GenBank/DDBJ databases">
        <authorList>
            <person name="Kim H.J."/>
            <person name="Triplett B.A."/>
        </authorList>
    </citation>
    <scope>NUCLEOTIDE SEQUENCE [LARGE SCALE GENOMIC DNA]</scope>
    <source>
        <strain evidence="14 15">DSM 13116</strain>
    </source>
</reference>
<evidence type="ECO:0000259" key="12">
    <source>
        <dbReference type="Pfam" id="PF02579"/>
    </source>
</evidence>
<gene>
    <name evidence="14" type="ORF">SAMN04488503_2390</name>
</gene>
<feature type="domain" description="Radical SAM core" evidence="13">
    <location>
        <begin position="65"/>
        <end position="196"/>
    </location>
</feature>
<dbReference type="Gene3D" id="3.30.420.130">
    <property type="entry name" value="Dinitrogenase iron-molybdenum cofactor biosynthesis domain"/>
    <property type="match status" value="1"/>
</dbReference>
<keyword evidence="9" id="KW-0535">Nitrogen fixation</keyword>
<comment type="cofactor">
    <cofactor evidence="1">
        <name>[4Fe-4S] cluster</name>
        <dbReference type="ChEBI" id="CHEBI:49883"/>
    </cofactor>
</comment>
<dbReference type="SUPFAM" id="SSF102114">
    <property type="entry name" value="Radical SAM enzymes"/>
    <property type="match status" value="1"/>
</dbReference>
<dbReference type="GO" id="GO:0046872">
    <property type="term" value="F:metal ion binding"/>
    <property type="evidence" value="ECO:0007669"/>
    <property type="project" value="UniProtKB-KW"/>
</dbReference>
<keyword evidence="6" id="KW-0479">Metal-binding</keyword>
<keyword evidence="4" id="KW-0004">4Fe-4S</keyword>
<evidence type="ECO:0000256" key="8">
    <source>
        <dbReference type="ARBA" id="ARBA00023014"/>
    </source>
</evidence>
<dbReference type="InterPro" id="IPR058240">
    <property type="entry name" value="rSAM_sf"/>
</dbReference>
<protein>
    <submittedName>
        <fullName evidence="14">Nitrogen fixation protein NifB</fullName>
    </submittedName>
</protein>
<keyword evidence="7" id="KW-0408">Iron</keyword>
<dbReference type="Gene3D" id="3.20.20.70">
    <property type="entry name" value="Aldolase class I"/>
    <property type="match status" value="1"/>
</dbReference>
<evidence type="ECO:0000256" key="4">
    <source>
        <dbReference type="ARBA" id="ARBA00022485"/>
    </source>
</evidence>
<evidence type="ECO:0000313" key="15">
    <source>
        <dbReference type="Proteomes" id="UP000198324"/>
    </source>
</evidence>
<proteinExistence type="inferred from homology"/>
<dbReference type="RefSeq" id="WP_089274588.1">
    <property type="nucleotide sequence ID" value="NZ_FZOC01000004.1"/>
</dbReference>
<dbReference type="Pfam" id="PF02579">
    <property type="entry name" value="Nitro_FeMo-Co"/>
    <property type="match status" value="1"/>
</dbReference>
<comment type="similarity">
    <text evidence="3">Belongs to the radical SAM superfamily. NifB family.</text>
</comment>
<dbReference type="InterPro" id="IPR007197">
    <property type="entry name" value="rSAM"/>
</dbReference>
<evidence type="ECO:0000256" key="10">
    <source>
        <dbReference type="ARBA" id="ARBA00023239"/>
    </source>
</evidence>
<keyword evidence="10" id="KW-0456">Lyase</keyword>
<feature type="domain" description="Dinitrogenase iron-molybdenum cofactor biosynthesis" evidence="12">
    <location>
        <begin position="323"/>
        <end position="414"/>
    </location>
</feature>
<dbReference type="InterPro" id="IPR013785">
    <property type="entry name" value="Aldolase_TIM"/>
</dbReference>
<evidence type="ECO:0000313" key="14">
    <source>
        <dbReference type="EMBL" id="SNS02154.1"/>
    </source>
</evidence>
<accession>A0A239B4K8</accession>
<keyword evidence="5" id="KW-0949">S-adenosyl-L-methionine</keyword>
<evidence type="ECO:0000256" key="2">
    <source>
        <dbReference type="ARBA" id="ARBA00005155"/>
    </source>
</evidence>
<evidence type="ECO:0000256" key="9">
    <source>
        <dbReference type="ARBA" id="ARBA00023231"/>
    </source>
</evidence>
<evidence type="ECO:0000256" key="7">
    <source>
        <dbReference type="ARBA" id="ARBA00023004"/>
    </source>
</evidence>
<evidence type="ECO:0000256" key="3">
    <source>
        <dbReference type="ARBA" id="ARBA00006804"/>
    </source>
</evidence>
<evidence type="ECO:0000259" key="13">
    <source>
        <dbReference type="Pfam" id="PF04055"/>
    </source>
</evidence>
<dbReference type="EMBL" id="FZOC01000004">
    <property type="protein sequence ID" value="SNS02154.1"/>
    <property type="molecule type" value="Genomic_DNA"/>
</dbReference>
<sequence length="433" mass="44604">MACQKTSPPQSGCIHLPVAVRANTRRVHGEPGNPGRALPAADALQWLDRVLADPAAGPNIRAVSVSGPGEPLADPVPVAAVFRAVHEKRPELELHLLTNGLCPPEADISAVARDMAQAGVTRATVLMDAVDPALVERLYAWIRPGRRTMALEAAAPLLVDAQARAVRAFREAGMLVAVRMAVVPGVNEGHVEELAHVVASLGADLLDIVAAPAALPDASAVVAACAPEECASCGQARTCGAKPAKPDSSAEGRPAPLSPERLEELRVLAARRMALLPADDPCRADVQWMENAGPGAGLCLENPGLPRPSGARVNVAVASSGGMEVDLHLGQAVRFMIFGPRADDGLPSLLGLRDLPEAAGPGGGDARWEALASALPDCFAILAASAGSRPREVLSGLGLGVLAAETDVKGAVDLLFGGGPRRKKPGAKRVIVD</sequence>
<name>A0A239B4K8_9BACT</name>
<dbReference type="Pfam" id="PF04055">
    <property type="entry name" value="Radical_SAM"/>
    <property type="match status" value="1"/>
</dbReference>
<dbReference type="OrthoDB" id="9785734at2"/>
<evidence type="ECO:0000256" key="5">
    <source>
        <dbReference type="ARBA" id="ARBA00022691"/>
    </source>
</evidence>
<dbReference type="InterPro" id="IPR036105">
    <property type="entry name" value="DiNase_FeMo-co_biosyn_sf"/>
</dbReference>
<dbReference type="GO" id="GO:0051539">
    <property type="term" value="F:4 iron, 4 sulfur cluster binding"/>
    <property type="evidence" value="ECO:0007669"/>
    <property type="project" value="UniProtKB-KW"/>
</dbReference>
<keyword evidence="15" id="KW-1185">Reference proteome</keyword>
<organism evidence="14 15">
    <name type="scientific">Humidesulfovibrio mexicanus</name>
    <dbReference type="NCBI Taxonomy" id="147047"/>
    <lineage>
        <taxon>Bacteria</taxon>
        <taxon>Pseudomonadati</taxon>
        <taxon>Thermodesulfobacteriota</taxon>
        <taxon>Desulfovibrionia</taxon>
        <taxon>Desulfovibrionales</taxon>
        <taxon>Desulfovibrionaceae</taxon>
        <taxon>Humidesulfovibrio</taxon>
    </lineage>
</organism>
<dbReference type="PANTHER" id="PTHR43787:SF13">
    <property type="entry name" value="FEMO COFACTOR BIOSYNTHESIS PROTEIN NIFB"/>
    <property type="match status" value="1"/>
</dbReference>